<dbReference type="InterPro" id="IPR042543">
    <property type="entry name" value="AdoMet_synthase_2"/>
</dbReference>
<keyword evidence="1" id="KW-0808">Transferase</keyword>
<dbReference type="Pfam" id="PF01941">
    <property type="entry name" value="AdoMet_Synthase"/>
    <property type="match status" value="1"/>
</dbReference>
<accession>A0ABD5PTG8</accession>
<sequence>MADPSFTVQHLDLDPVASRPTEFVERKGLGHPDSICDGIAEAISRRLSRYYRDEFGQVLHHNTDSVQLVAGTTKPAFGGGEIVDPIYVLLSGRATRTVDGHRVPVDELAVEAARAYVDEHFEDLPADAIEFDPRIGETSADLKTLFDDLERPGANDTSIGVGYAPASETDRIVRGLEAELRERIPAIGDDVKLLAWRTDDELRLTVAAAVVSRYVSSIDDYVDVTAQAADLATRYASDRTERDVEVAVNAADDVDSGSTYLTETGLSAEMGDDGNVGRGNRANGLITPHRPMSLEATAGKNPVSHVGKLYNVVATRAAERIHRDLDAEYAGVKLLSRIGAPVTEPVAVDVETTATDDDAIRRLVTAELESIDSLTRDLVAGDVRLF</sequence>
<gene>
    <name evidence="1" type="ORF">ACFO5R_16915</name>
</gene>
<keyword evidence="2" id="KW-1185">Reference proteome</keyword>
<dbReference type="InterPro" id="IPR027790">
    <property type="entry name" value="AdoMet_synthase_2_family"/>
</dbReference>
<dbReference type="RefSeq" id="WP_250138616.1">
    <property type="nucleotide sequence ID" value="NZ_JALIQP010000001.1"/>
</dbReference>
<organism evidence="1 2">
    <name type="scientific">Halosolutus amylolyticus</name>
    <dbReference type="NCBI Taxonomy" id="2932267"/>
    <lineage>
        <taxon>Archaea</taxon>
        <taxon>Methanobacteriati</taxon>
        <taxon>Methanobacteriota</taxon>
        <taxon>Stenosarchaea group</taxon>
        <taxon>Halobacteria</taxon>
        <taxon>Halobacteriales</taxon>
        <taxon>Natrialbaceae</taxon>
        <taxon>Halosolutus</taxon>
    </lineage>
</organism>
<dbReference type="Gene3D" id="3.30.300.340">
    <property type="entry name" value="S-adenosylmethionine synthetase, N-terminal domain"/>
    <property type="match status" value="1"/>
</dbReference>
<dbReference type="PANTHER" id="PTHR36697:SF1">
    <property type="entry name" value="S-ADENOSYLMETHIONINE SYNTHASE"/>
    <property type="match status" value="1"/>
</dbReference>
<evidence type="ECO:0000313" key="2">
    <source>
        <dbReference type="Proteomes" id="UP001595898"/>
    </source>
</evidence>
<comment type="caution">
    <text evidence="1">The sequence shown here is derived from an EMBL/GenBank/DDBJ whole genome shotgun (WGS) entry which is preliminary data.</text>
</comment>
<protein>
    <submittedName>
        <fullName evidence="1">Methionine adenosyltransferase</fullName>
        <ecNumber evidence="1">2.5.1.6</ecNumber>
    </submittedName>
</protein>
<dbReference type="NCBIfam" id="NF003366">
    <property type="entry name" value="PRK04439.1-5"/>
    <property type="match status" value="1"/>
</dbReference>
<reference evidence="1 2" key="1">
    <citation type="journal article" date="2019" name="Int. J. Syst. Evol. Microbiol.">
        <title>The Global Catalogue of Microorganisms (GCM) 10K type strain sequencing project: providing services to taxonomists for standard genome sequencing and annotation.</title>
        <authorList>
            <consortium name="The Broad Institute Genomics Platform"/>
            <consortium name="The Broad Institute Genome Sequencing Center for Infectious Disease"/>
            <person name="Wu L."/>
            <person name="Ma J."/>
        </authorList>
    </citation>
    <scope>NUCLEOTIDE SEQUENCE [LARGE SCALE GENOMIC DNA]</scope>
    <source>
        <strain evidence="1 2">WLHS5</strain>
    </source>
</reference>
<dbReference type="EMBL" id="JBHSFA010000009">
    <property type="protein sequence ID" value="MFC4543609.1"/>
    <property type="molecule type" value="Genomic_DNA"/>
</dbReference>
<evidence type="ECO:0000313" key="1">
    <source>
        <dbReference type="EMBL" id="MFC4543609.1"/>
    </source>
</evidence>
<dbReference type="Proteomes" id="UP001595898">
    <property type="component" value="Unassembled WGS sequence"/>
</dbReference>
<name>A0ABD5PTG8_9EURY</name>
<dbReference type="AlphaFoldDB" id="A0ABD5PTG8"/>
<dbReference type="GO" id="GO:0004478">
    <property type="term" value="F:methionine adenosyltransferase activity"/>
    <property type="evidence" value="ECO:0007669"/>
    <property type="project" value="UniProtKB-EC"/>
</dbReference>
<dbReference type="Gene3D" id="3.30.300.10">
    <property type="match status" value="1"/>
</dbReference>
<proteinExistence type="predicted"/>
<dbReference type="EC" id="2.5.1.6" evidence="1"/>
<dbReference type="Gene3D" id="3.30.300.280">
    <property type="entry name" value="S-adenosylmethionine synthetase, C-terminal domain"/>
    <property type="match status" value="1"/>
</dbReference>
<dbReference type="PANTHER" id="PTHR36697">
    <property type="entry name" value="S-ADENOSYLMETHIONINE SYNTHASE"/>
    <property type="match status" value="1"/>
</dbReference>
<dbReference type="InterPro" id="IPR042544">
    <property type="entry name" value="AdoMet_synthase_3"/>
</dbReference>